<feature type="transmembrane region" description="Helical" evidence="1">
    <location>
        <begin position="12"/>
        <end position="32"/>
    </location>
</feature>
<accession>A0A067T511</accession>
<feature type="transmembrane region" description="Helical" evidence="1">
    <location>
        <begin position="145"/>
        <end position="164"/>
    </location>
</feature>
<dbReference type="PANTHER" id="PTHR28013:SF7">
    <property type="entry name" value="PALI-DOMAIN-CONTAINING PROTEIN"/>
    <property type="match status" value="1"/>
</dbReference>
<dbReference type="OrthoDB" id="2354757at2759"/>
<dbReference type="GO" id="GO:0035838">
    <property type="term" value="C:growing cell tip"/>
    <property type="evidence" value="ECO:0007669"/>
    <property type="project" value="TreeGrafter"/>
</dbReference>
<feature type="transmembrane region" description="Helical" evidence="1">
    <location>
        <begin position="184"/>
        <end position="207"/>
    </location>
</feature>
<evidence type="ECO:0000256" key="1">
    <source>
        <dbReference type="SAM" id="Phobius"/>
    </source>
</evidence>
<dbReference type="Proteomes" id="UP000027222">
    <property type="component" value="Unassembled WGS sequence"/>
</dbReference>
<dbReference type="STRING" id="685588.A0A067T511"/>
<dbReference type="InterPro" id="IPR009571">
    <property type="entry name" value="SUR7/Rim9-like_fungi"/>
</dbReference>
<name>A0A067T511_GALM3</name>
<dbReference type="AlphaFoldDB" id="A0A067T511"/>
<proteinExistence type="predicted"/>
<dbReference type="PANTHER" id="PTHR28013">
    <property type="entry name" value="PROTEIN DCV1-RELATED"/>
    <property type="match status" value="1"/>
</dbReference>
<dbReference type="GO" id="GO:0005886">
    <property type="term" value="C:plasma membrane"/>
    <property type="evidence" value="ECO:0007669"/>
    <property type="project" value="InterPro"/>
</dbReference>
<organism evidence="2 3">
    <name type="scientific">Galerina marginata (strain CBS 339.88)</name>
    <dbReference type="NCBI Taxonomy" id="685588"/>
    <lineage>
        <taxon>Eukaryota</taxon>
        <taxon>Fungi</taxon>
        <taxon>Dikarya</taxon>
        <taxon>Basidiomycota</taxon>
        <taxon>Agaricomycotina</taxon>
        <taxon>Agaricomycetes</taxon>
        <taxon>Agaricomycetidae</taxon>
        <taxon>Agaricales</taxon>
        <taxon>Agaricineae</taxon>
        <taxon>Strophariaceae</taxon>
        <taxon>Galerina</taxon>
    </lineage>
</organism>
<protein>
    <recommendedName>
        <fullName evidence="4">Pali-domain-containing protein</fullName>
    </recommendedName>
</protein>
<evidence type="ECO:0008006" key="4">
    <source>
        <dbReference type="Google" id="ProtNLM"/>
    </source>
</evidence>
<evidence type="ECO:0000313" key="2">
    <source>
        <dbReference type="EMBL" id="KDR77417.1"/>
    </source>
</evidence>
<keyword evidence="1" id="KW-1133">Transmembrane helix</keyword>
<gene>
    <name evidence="2" type="ORF">GALMADRAFT_65751</name>
</gene>
<sequence length="239" mass="25580">MARTTPIHHVGTFLIFAAAVLLLITTITAPVVKDFAMLKVTLTNSSAARHSSVTFGTFGHCVLDVAPAATDQDSCSGRSIGYSPMKIMEDIDHADYNTASVNTADALTRVQILHPIACAIAFIAFFFSIGAGICGSVLASMTAVLAWIITLVVLITDFVSWGIVKDHVNKDGSGSHAAFGTGMWTELGAMVALFFGAFLVFCSCCGARRRSNRGMNGSVGEKPAYAGTGRRRRFWQRKY</sequence>
<keyword evidence="3" id="KW-1185">Reference proteome</keyword>
<dbReference type="EMBL" id="KL142376">
    <property type="protein sequence ID" value="KDR77417.1"/>
    <property type="molecule type" value="Genomic_DNA"/>
</dbReference>
<feature type="transmembrane region" description="Helical" evidence="1">
    <location>
        <begin position="112"/>
        <end position="138"/>
    </location>
</feature>
<evidence type="ECO:0000313" key="3">
    <source>
        <dbReference type="Proteomes" id="UP000027222"/>
    </source>
</evidence>
<dbReference type="InterPro" id="IPR051380">
    <property type="entry name" value="pH-response_reg_palI/RIM9"/>
</dbReference>
<keyword evidence="1" id="KW-0472">Membrane</keyword>
<reference evidence="3" key="1">
    <citation type="journal article" date="2014" name="Proc. Natl. Acad. Sci. U.S.A.">
        <title>Extensive sampling of basidiomycete genomes demonstrates inadequacy of the white-rot/brown-rot paradigm for wood decay fungi.</title>
        <authorList>
            <person name="Riley R."/>
            <person name="Salamov A.A."/>
            <person name="Brown D.W."/>
            <person name="Nagy L.G."/>
            <person name="Floudas D."/>
            <person name="Held B.W."/>
            <person name="Levasseur A."/>
            <person name="Lombard V."/>
            <person name="Morin E."/>
            <person name="Otillar R."/>
            <person name="Lindquist E.A."/>
            <person name="Sun H."/>
            <person name="LaButti K.M."/>
            <person name="Schmutz J."/>
            <person name="Jabbour D."/>
            <person name="Luo H."/>
            <person name="Baker S.E."/>
            <person name="Pisabarro A.G."/>
            <person name="Walton J.D."/>
            <person name="Blanchette R.A."/>
            <person name="Henrissat B."/>
            <person name="Martin F."/>
            <person name="Cullen D."/>
            <person name="Hibbett D.S."/>
            <person name="Grigoriev I.V."/>
        </authorList>
    </citation>
    <scope>NUCLEOTIDE SEQUENCE [LARGE SCALE GENOMIC DNA]</scope>
    <source>
        <strain evidence="3">CBS 339.88</strain>
    </source>
</reference>
<keyword evidence="1" id="KW-0812">Transmembrane</keyword>
<dbReference type="Pfam" id="PF06687">
    <property type="entry name" value="SUR7"/>
    <property type="match status" value="1"/>
</dbReference>
<dbReference type="GO" id="GO:0032153">
    <property type="term" value="C:cell division site"/>
    <property type="evidence" value="ECO:0007669"/>
    <property type="project" value="TreeGrafter"/>
</dbReference>
<dbReference type="HOGENOM" id="CLU_076420_0_0_1"/>